<dbReference type="GO" id="GO:0051301">
    <property type="term" value="P:cell division"/>
    <property type="evidence" value="ECO:0007669"/>
    <property type="project" value="UniProtKB-KW"/>
</dbReference>
<dbReference type="Proteomes" id="UP000569951">
    <property type="component" value="Unassembled WGS sequence"/>
</dbReference>
<name>A0A841HVZ9_9DEIO</name>
<sequence length="110" mass="12799">MTWQTRASRYVMVYVVLVCALVGLRYGTRDIYPTLRDLRAERSELTLKRRELDLEVQRLSSAARVRAWALENEMIPFTRSQKEVATFSALPSESLTVPQAEPLEVKVKWR</sequence>
<dbReference type="RefSeq" id="WP_183983964.1">
    <property type="nucleotide sequence ID" value="NZ_JACHHG010000001.1"/>
</dbReference>
<gene>
    <name evidence="1" type="ORF">HNR42_000415</name>
</gene>
<keyword evidence="1" id="KW-0132">Cell division</keyword>
<keyword evidence="2" id="KW-1185">Reference proteome</keyword>
<comment type="caution">
    <text evidence="1">The sequence shown here is derived from an EMBL/GenBank/DDBJ whole genome shotgun (WGS) entry which is preliminary data.</text>
</comment>
<protein>
    <submittedName>
        <fullName evidence="1">Cell division protein FtsL</fullName>
    </submittedName>
</protein>
<organism evidence="1 2">
    <name type="scientific">Deinobacterium chartae</name>
    <dbReference type="NCBI Taxonomy" id="521158"/>
    <lineage>
        <taxon>Bacteria</taxon>
        <taxon>Thermotogati</taxon>
        <taxon>Deinococcota</taxon>
        <taxon>Deinococci</taxon>
        <taxon>Deinococcales</taxon>
        <taxon>Deinococcaceae</taxon>
        <taxon>Deinobacterium</taxon>
    </lineage>
</organism>
<proteinExistence type="predicted"/>
<dbReference type="AlphaFoldDB" id="A0A841HVZ9"/>
<reference evidence="1 2" key="1">
    <citation type="submission" date="2020-08" db="EMBL/GenBank/DDBJ databases">
        <title>Genomic Encyclopedia of Type Strains, Phase IV (KMG-IV): sequencing the most valuable type-strain genomes for metagenomic binning, comparative biology and taxonomic classification.</title>
        <authorList>
            <person name="Goeker M."/>
        </authorList>
    </citation>
    <scope>NUCLEOTIDE SEQUENCE [LARGE SCALE GENOMIC DNA]</scope>
    <source>
        <strain evidence="1 2">DSM 21458</strain>
    </source>
</reference>
<evidence type="ECO:0000313" key="2">
    <source>
        <dbReference type="Proteomes" id="UP000569951"/>
    </source>
</evidence>
<dbReference type="EMBL" id="JACHHG010000001">
    <property type="protein sequence ID" value="MBB6097003.1"/>
    <property type="molecule type" value="Genomic_DNA"/>
</dbReference>
<accession>A0A841HVZ9</accession>
<evidence type="ECO:0000313" key="1">
    <source>
        <dbReference type="EMBL" id="MBB6097003.1"/>
    </source>
</evidence>
<keyword evidence="1" id="KW-0131">Cell cycle</keyword>